<gene>
    <name evidence="3" type="primary">LOC104709291</name>
</gene>
<dbReference type="InterPro" id="IPR000477">
    <property type="entry name" value="RT_dom"/>
</dbReference>
<reference evidence="2" key="1">
    <citation type="journal article" date="2014" name="Nat. Commun.">
        <title>The emerging biofuel crop Camelina sativa retains a highly undifferentiated hexaploid genome structure.</title>
        <authorList>
            <person name="Kagale S."/>
            <person name="Koh C."/>
            <person name="Nixon J."/>
            <person name="Bollina V."/>
            <person name="Clarke W.E."/>
            <person name="Tuteja R."/>
            <person name="Spillane C."/>
            <person name="Robinson S.J."/>
            <person name="Links M.G."/>
            <person name="Clarke C."/>
            <person name="Higgins E.E."/>
            <person name="Huebert T."/>
            <person name="Sharpe A.G."/>
            <person name="Parkin I.A."/>
        </authorList>
    </citation>
    <scope>NUCLEOTIDE SEQUENCE [LARGE SCALE GENOMIC DNA]</scope>
    <source>
        <strain evidence="2">cv. DH55</strain>
    </source>
</reference>
<organism evidence="2 3">
    <name type="scientific">Camelina sativa</name>
    <name type="common">False flax</name>
    <name type="synonym">Myagrum sativum</name>
    <dbReference type="NCBI Taxonomy" id="90675"/>
    <lineage>
        <taxon>Eukaryota</taxon>
        <taxon>Viridiplantae</taxon>
        <taxon>Streptophyta</taxon>
        <taxon>Embryophyta</taxon>
        <taxon>Tracheophyta</taxon>
        <taxon>Spermatophyta</taxon>
        <taxon>Magnoliopsida</taxon>
        <taxon>eudicotyledons</taxon>
        <taxon>Gunneridae</taxon>
        <taxon>Pentapetalae</taxon>
        <taxon>rosids</taxon>
        <taxon>malvids</taxon>
        <taxon>Brassicales</taxon>
        <taxon>Brassicaceae</taxon>
        <taxon>Camelineae</taxon>
        <taxon>Camelina</taxon>
    </lineage>
</organism>
<proteinExistence type="predicted"/>
<accession>A0ABM0TCL0</accession>
<name>A0ABM0TCL0_CAMSA</name>
<keyword evidence="2" id="KW-1185">Reference proteome</keyword>
<dbReference type="PANTHER" id="PTHR33116:SF86">
    <property type="entry name" value="REVERSE TRANSCRIPTASE DOMAIN-CONTAINING PROTEIN"/>
    <property type="match status" value="1"/>
</dbReference>
<dbReference type="PANTHER" id="PTHR33116">
    <property type="entry name" value="REVERSE TRANSCRIPTASE ZINC-BINDING DOMAIN-CONTAINING PROTEIN-RELATED-RELATED"/>
    <property type="match status" value="1"/>
</dbReference>
<dbReference type="Proteomes" id="UP000694864">
    <property type="component" value="Chromosome 8"/>
</dbReference>
<reference evidence="3" key="2">
    <citation type="submission" date="2025-08" db="UniProtKB">
        <authorList>
            <consortium name="RefSeq"/>
        </authorList>
    </citation>
    <scope>IDENTIFICATION</scope>
    <source>
        <tissue evidence="3">Leaf</tissue>
    </source>
</reference>
<evidence type="ECO:0000313" key="2">
    <source>
        <dbReference type="Proteomes" id="UP000694864"/>
    </source>
</evidence>
<evidence type="ECO:0000313" key="3">
    <source>
        <dbReference type="RefSeq" id="XP_010424232.1"/>
    </source>
</evidence>
<dbReference type="Pfam" id="PF00078">
    <property type="entry name" value="RVT_1"/>
    <property type="match status" value="1"/>
</dbReference>
<sequence>MVKLGFDQIWITWIMAMVRSVSYSVLINGSPYGDITPKRGLRQGDPISPYLFLFCAEMLTQKIHQAESRGDITGLSISNHGPRVTHLLFADDSFFFCQANSRNSRVLARILHQYGQLSRQCVNLNKSSITFGSKVEESKKDAVKRHINITRVGGCGKYLGLPEEFSRRKCQMFEYIVTRVKERTRNWHTKYLSEAVKEVLLKSVAFAMPSHAMGCFKLPLTICQEIDSLFSQFWWGSDESKRRISWVSWKRLNLPKSEGGLGFHDIEKFNDALLAKQVWKILNSPECLLTKILKSRYFPATDIRTATLGKKPSHG</sequence>
<evidence type="ECO:0000259" key="1">
    <source>
        <dbReference type="Pfam" id="PF00078"/>
    </source>
</evidence>
<dbReference type="RefSeq" id="XP_010424232.1">
    <property type="nucleotide sequence ID" value="XM_010425930.1"/>
</dbReference>
<protein>
    <submittedName>
        <fullName evidence="3">Uncharacterized protein LOC104709291</fullName>
    </submittedName>
</protein>
<dbReference type="GeneID" id="104709291"/>
<feature type="domain" description="Reverse transcriptase" evidence="1">
    <location>
        <begin position="3"/>
        <end position="139"/>
    </location>
</feature>